<organism evidence="2 3">
    <name type="scientific">Didymella glomerata</name>
    <dbReference type="NCBI Taxonomy" id="749621"/>
    <lineage>
        <taxon>Eukaryota</taxon>
        <taxon>Fungi</taxon>
        <taxon>Dikarya</taxon>
        <taxon>Ascomycota</taxon>
        <taxon>Pezizomycotina</taxon>
        <taxon>Dothideomycetes</taxon>
        <taxon>Pleosporomycetidae</taxon>
        <taxon>Pleosporales</taxon>
        <taxon>Pleosporineae</taxon>
        <taxon>Didymellaceae</taxon>
        <taxon>Didymella</taxon>
    </lineage>
</organism>
<comment type="caution">
    <text evidence="2">The sequence shown here is derived from an EMBL/GenBank/DDBJ whole genome shotgun (WGS) entry which is preliminary data.</text>
</comment>
<evidence type="ECO:0000313" key="2">
    <source>
        <dbReference type="EMBL" id="KAJ4342869.1"/>
    </source>
</evidence>
<feature type="coiled-coil region" evidence="1">
    <location>
        <begin position="200"/>
        <end position="267"/>
    </location>
</feature>
<sequence>MPPKKKITAAASTAQDVSSIGNRHTGTAAYTMEKSIQERWDAGTAEKRDVVTRAQELVSLEKANGVVVKETDKRAREIQDVLESVQKAVEAVEEWLRTIAEDPTEIIGLSDSVWTIFSNICTTMAAILDKSGLVESIEVTAMRKQRDSAVNEKDLPESRADALENLCISFSQHRIDDIDADEQVTPETKSSESDHLKTKLQELRESDAKWEERLEQANNARDEVLQKAEVLESEKVRELEAVIARLKDDKRAAEETAEDEHERERAETALRFAYEQRTKLDLQTNQLAAVKVMAAETIRQHKDRITISANNQIAIRDAEVKLANNKVDIAEKDKALEQQQHDNDIERMRKDHASKLAAQQLKHSAVISELTTQKELSEVKCKSDAERLQEKVKQLQDSMEQLQSSRDAGLEAQVNALQSRLDEANEAKVSASNDLKAAEITGDSLKQSHAALQKELVNVKEQLEEVQQEATKERDAAVALVNARLVEAQNQAKATEGTLQHLQKVQQVMFETSEASKKRSGELEVANAGMRREYEGLQEEHAMLEEVQRETKAQVKEWYDAVTEREEFIGQQQKALLDWVEAYNKLKAELGEAPDPNEYAEDDEDE</sequence>
<gene>
    <name evidence="2" type="ORF">N0V87_000586</name>
</gene>
<feature type="coiled-coil region" evidence="1">
    <location>
        <begin position="378"/>
        <end position="554"/>
    </location>
</feature>
<protein>
    <submittedName>
        <fullName evidence="2">Uncharacterized protein</fullName>
    </submittedName>
</protein>
<evidence type="ECO:0000256" key="1">
    <source>
        <dbReference type="SAM" id="Coils"/>
    </source>
</evidence>
<dbReference type="Proteomes" id="UP001140562">
    <property type="component" value="Unassembled WGS sequence"/>
</dbReference>
<proteinExistence type="predicted"/>
<keyword evidence="1" id="KW-0175">Coiled coil</keyword>
<dbReference type="EMBL" id="JAPEUV010000004">
    <property type="protein sequence ID" value="KAJ4342869.1"/>
    <property type="molecule type" value="Genomic_DNA"/>
</dbReference>
<reference evidence="2" key="1">
    <citation type="submission" date="2022-10" db="EMBL/GenBank/DDBJ databases">
        <title>Tapping the CABI collections for fungal endophytes: first genome assemblies for Collariella, Neodidymelliopsis, Ascochyta clinopodiicola, Didymella pomorum, Didymosphaeria variabile, Neocosmospora piperis and Neocucurbitaria cava.</title>
        <authorList>
            <person name="Hill R."/>
        </authorList>
    </citation>
    <scope>NUCLEOTIDE SEQUENCE</scope>
    <source>
        <strain evidence="2">IMI 360193</strain>
    </source>
</reference>
<accession>A0A9W8X7P9</accession>
<name>A0A9W8X7P9_9PLEO</name>
<keyword evidence="3" id="KW-1185">Reference proteome</keyword>
<dbReference type="AlphaFoldDB" id="A0A9W8X7P9"/>
<evidence type="ECO:0000313" key="3">
    <source>
        <dbReference type="Proteomes" id="UP001140562"/>
    </source>
</evidence>